<feature type="region of interest" description="Disordered" evidence="1">
    <location>
        <begin position="1"/>
        <end position="43"/>
    </location>
</feature>
<reference evidence="2 3" key="1">
    <citation type="submission" date="2017-11" db="EMBL/GenBank/DDBJ databases">
        <title>De novo assembly and phasing of dikaryotic genomes from two isolates of Puccinia coronata f. sp. avenae, the causal agent of oat crown rust.</title>
        <authorList>
            <person name="Miller M.E."/>
            <person name="Zhang Y."/>
            <person name="Omidvar V."/>
            <person name="Sperschneider J."/>
            <person name="Schwessinger B."/>
            <person name="Raley C."/>
            <person name="Palmer J.M."/>
            <person name="Garnica D."/>
            <person name="Upadhyaya N."/>
            <person name="Rathjen J."/>
            <person name="Taylor J.M."/>
            <person name="Park R.F."/>
            <person name="Dodds P.N."/>
            <person name="Hirsch C.D."/>
            <person name="Kianian S.F."/>
            <person name="Figueroa M."/>
        </authorList>
    </citation>
    <scope>NUCLEOTIDE SEQUENCE [LARGE SCALE GENOMIC DNA]</scope>
    <source>
        <strain evidence="2">12SD80</strain>
    </source>
</reference>
<evidence type="ECO:0000313" key="3">
    <source>
        <dbReference type="Proteomes" id="UP000235392"/>
    </source>
</evidence>
<dbReference type="GO" id="GO:0006355">
    <property type="term" value="P:regulation of DNA-templated transcription"/>
    <property type="evidence" value="ECO:0007669"/>
    <property type="project" value="InterPro"/>
</dbReference>
<name>A0A2N5VJM3_9BASI</name>
<evidence type="ECO:0000256" key="1">
    <source>
        <dbReference type="SAM" id="MobiDB-lite"/>
    </source>
</evidence>
<sequence>MTSAKSKASKDLSSRQVSHPGSEEYVGKSEYADSKGQPSLQEDAVAVARASTRQVTGKEWFIPDMDGDHTTCIDHGCTLDKQGYPLYPNGNTTFLRLPEDKVTNFGSVGFTRRCAVNHRGQNKAWKVTGFFCLGVLTCDNKACKWAGSPPTGTGKIEQLSEKKKTCPGLAGKCLGTVAYHSCNTTALRIDLHKTGWGLLRRKGTHEHPWPEAKKPDLIAQEEFAKKIKGNPRAGAFKLKVCLSQS</sequence>
<evidence type="ECO:0000313" key="2">
    <source>
        <dbReference type="EMBL" id="PLW50126.1"/>
    </source>
</evidence>
<gene>
    <name evidence="2" type="ORF">PCASD_01796</name>
</gene>
<proteinExistence type="predicted"/>
<dbReference type="SUPFAM" id="SSF90073">
    <property type="entry name" value="GCM domain"/>
    <property type="match status" value="1"/>
</dbReference>
<dbReference type="InterPro" id="IPR036115">
    <property type="entry name" value="GCM_dom_sf"/>
</dbReference>
<dbReference type="AlphaFoldDB" id="A0A2N5VJM3"/>
<feature type="compositionally biased region" description="Basic and acidic residues" evidence="1">
    <location>
        <begin position="21"/>
        <end position="33"/>
    </location>
</feature>
<protein>
    <recommendedName>
        <fullName evidence="4">GCM domain-containing protein</fullName>
    </recommendedName>
</protein>
<organism evidence="2 3">
    <name type="scientific">Puccinia coronata f. sp. avenae</name>
    <dbReference type="NCBI Taxonomy" id="200324"/>
    <lineage>
        <taxon>Eukaryota</taxon>
        <taxon>Fungi</taxon>
        <taxon>Dikarya</taxon>
        <taxon>Basidiomycota</taxon>
        <taxon>Pucciniomycotina</taxon>
        <taxon>Pucciniomycetes</taxon>
        <taxon>Pucciniales</taxon>
        <taxon>Pucciniaceae</taxon>
        <taxon>Puccinia</taxon>
    </lineage>
</organism>
<comment type="caution">
    <text evidence="2">The sequence shown here is derived from an EMBL/GenBank/DDBJ whole genome shotgun (WGS) entry which is preliminary data.</text>
</comment>
<dbReference type="GO" id="GO:0003677">
    <property type="term" value="F:DNA binding"/>
    <property type="evidence" value="ECO:0007669"/>
    <property type="project" value="InterPro"/>
</dbReference>
<dbReference type="Proteomes" id="UP000235392">
    <property type="component" value="Unassembled WGS sequence"/>
</dbReference>
<accession>A0A2N5VJM3</accession>
<evidence type="ECO:0008006" key="4">
    <source>
        <dbReference type="Google" id="ProtNLM"/>
    </source>
</evidence>
<dbReference type="EMBL" id="PGCI01000012">
    <property type="protein sequence ID" value="PLW50126.1"/>
    <property type="molecule type" value="Genomic_DNA"/>
</dbReference>